<name>A0ABU0LVG1_9HYPH</name>
<gene>
    <name evidence="2" type="ORF">QOZ99_003639</name>
</gene>
<sequence length="637" mass="71033">MTATFLSILSLNRRFATSGNERLIFKEGVNLLVGSPNTGKTKWLQTLDYLLGDPGPDPFEGDEDEGLALKYDAASAQIRIGEQTFWISRRWKEPGGKGKIYVDQEPMLAREFQHWLLDKLGIPLLNFPKGNPMSGQTWPELSFRMLLRHIYRRQGFWTDLADRQPEAEQLACVLQFSGLAEHVFSPDYGTLVEYKLQVEKLKIRRENYAAMLNQLSRELLADGDIHLDVSVVTIGSAKMRLEEHRTRLLQERDVLLSTTADTVLPPGQRSRVAELGALRAATSVGIEEFSRRQKEAAERLGEIERYRRDLAEEIERMDRAADAGAVLADLRITHCPACDQTVRPTIGHSDDCFLCHQHLPADPMIEGMGTARLRFERDRLVGELAEADELLAMIGREAEKLAADGAAAEAELRAIDRELVPARSAVAALAQDNVSAIDLMLGQIDERGRQLDRVGEALGVGLELTREIAELEKLIAPLEVSVAASTRAIDFDVAAEQLELGMNAYLEALNQIQPQTWRHNPVRVELSGRAFRVLVGRRLWSKALGGTDSLYFLMAYHYGLLTLSTVQGCHYPGLVIIDVPGDFLGEKIGDKENFIVQPFIGLLGHEDYARAQVIMTGASFEGLDGAHFQRLTHVHIA</sequence>
<dbReference type="EMBL" id="JAUSVR010000015">
    <property type="protein sequence ID" value="MDQ0512727.1"/>
    <property type="molecule type" value="Genomic_DNA"/>
</dbReference>
<evidence type="ECO:0000313" key="2">
    <source>
        <dbReference type="EMBL" id="MDQ0512727.1"/>
    </source>
</evidence>
<evidence type="ECO:0008006" key="4">
    <source>
        <dbReference type="Google" id="ProtNLM"/>
    </source>
</evidence>
<evidence type="ECO:0000256" key="1">
    <source>
        <dbReference type="SAM" id="Coils"/>
    </source>
</evidence>
<keyword evidence="3" id="KW-1185">Reference proteome</keyword>
<reference evidence="2 3" key="1">
    <citation type="submission" date="2023-07" db="EMBL/GenBank/DDBJ databases">
        <title>Genomic Encyclopedia of Type Strains, Phase IV (KMG-IV): sequencing the most valuable type-strain genomes for metagenomic binning, comparative biology and taxonomic classification.</title>
        <authorList>
            <person name="Goeker M."/>
        </authorList>
    </citation>
    <scope>NUCLEOTIDE SEQUENCE [LARGE SCALE GENOMIC DNA]</scope>
    <source>
        <strain evidence="2 3">DSM 15561</strain>
    </source>
</reference>
<accession>A0ABU0LVG1</accession>
<evidence type="ECO:0000313" key="3">
    <source>
        <dbReference type="Proteomes" id="UP001235094"/>
    </source>
</evidence>
<comment type="caution">
    <text evidence="2">The sequence shown here is derived from an EMBL/GenBank/DDBJ whole genome shotgun (WGS) entry which is preliminary data.</text>
</comment>
<dbReference type="Proteomes" id="UP001235094">
    <property type="component" value="Unassembled WGS sequence"/>
</dbReference>
<organism evidence="2 3">
    <name type="scientific">Ancylobacter amanitiformis</name>
    <dbReference type="NCBI Taxonomy" id="217069"/>
    <lineage>
        <taxon>Bacteria</taxon>
        <taxon>Pseudomonadati</taxon>
        <taxon>Pseudomonadota</taxon>
        <taxon>Alphaproteobacteria</taxon>
        <taxon>Hyphomicrobiales</taxon>
        <taxon>Xanthobacteraceae</taxon>
        <taxon>Ancylobacter</taxon>
    </lineage>
</organism>
<proteinExistence type="predicted"/>
<dbReference type="Gene3D" id="3.40.50.300">
    <property type="entry name" value="P-loop containing nucleotide triphosphate hydrolases"/>
    <property type="match status" value="1"/>
</dbReference>
<dbReference type="RefSeq" id="WP_306891396.1">
    <property type="nucleotide sequence ID" value="NZ_JAUSVR010000015.1"/>
</dbReference>
<keyword evidence="1" id="KW-0175">Coiled coil</keyword>
<feature type="coiled-coil region" evidence="1">
    <location>
        <begin position="191"/>
        <end position="218"/>
    </location>
</feature>
<dbReference type="InterPro" id="IPR027417">
    <property type="entry name" value="P-loop_NTPase"/>
</dbReference>
<protein>
    <recommendedName>
        <fullName evidence="4">Rad50/SbcC-type AAA domain-containing protein</fullName>
    </recommendedName>
</protein>